<gene>
    <name evidence="1" type="ORF">S01H4_42379</name>
</gene>
<name>X1CA37_9ZZZZ</name>
<evidence type="ECO:0000313" key="1">
    <source>
        <dbReference type="EMBL" id="GAH04971.1"/>
    </source>
</evidence>
<sequence length="70" mass="7988">MWGERKKKWQQKKEGTYTAIPASCPRCLVKDTSADKKGTFFEMQGVWLLGPLVTVHKKSKIKKNGSKIVH</sequence>
<dbReference type="AlphaFoldDB" id="X1CA37"/>
<dbReference type="EMBL" id="BART01023264">
    <property type="protein sequence ID" value="GAH04971.1"/>
    <property type="molecule type" value="Genomic_DNA"/>
</dbReference>
<comment type="caution">
    <text evidence="1">The sequence shown here is derived from an EMBL/GenBank/DDBJ whole genome shotgun (WGS) entry which is preliminary data.</text>
</comment>
<proteinExistence type="predicted"/>
<reference evidence="1" key="1">
    <citation type="journal article" date="2014" name="Front. Microbiol.">
        <title>High frequency of phylogenetically diverse reductive dehalogenase-homologous genes in deep subseafloor sedimentary metagenomes.</title>
        <authorList>
            <person name="Kawai M."/>
            <person name="Futagami T."/>
            <person name="Toyoda A."/>
            <person name="Takaki Y."/>
            <person name="Nishi S."/>
            <person name="Hori S."/>
            <person name="Arai W."/>
            <person name="Tsubouchi T."/>
            <person name="Morono Y."/>
            <person name="Uchiyama I."/>
            <person name="Ito T."/>
            <person name="Fujiyama A."/>
            <person name="Inagaki F."/>
            <person name="Takami H."/>
        </authorList>
    </citation>
    <scope>NUCLEOTIDE SEQUENCE</scope>
    <source>
        <strain evidence="1">Expedition CK06-06</strain>
    </source>
</reference>
<protein>
    <submittedName>
        <fullName evidence="1">Uncharacterized protein</fullName>
    </submittedName>
</protein>
<accession>X1CA37</accession>
<organism evidence="1">
    <name type="scientific">marine sediment metagenome</name>
    <dbReference type="NCBI Taxonomy" id="412755"/>
    <lineage>
        <taxon>unclassified sequences</taxon>
        <taxon>metagenomes</taxon>
        <taxon>ecological metagenomes</taxon>
    </lineage>
</organism>